<feature type="non-terminal residue" evidence="1">
    <location>
        <position position="232"/>
    </location>
</feature>
<comment type="caution">
    <text evidence="1">The sequence shown here is derived from an EMBL/GenBank/DDBJ whole genome shotgun (WGS) entry which is preliminary data.</text>
</comment>
<dbReference type="OrthoDB" id="3253976at2759"/>
<dbReference type="AlphaFoldDB" id="A0A9P7K289"/>
<dbReference type="Proteomes" id="UP000775547">
    <property type="component" value="Unassembled WGS sequence"/>
</dbReference>
<dbReference type="EMBL" id="JABCKV010004234">
    <property type="protein sequence ID" value="KAG5633958.1"/>
    <property type="molecule type" value="Genomic_DNA"/>
</dbReference>
<sequence>MPLTHPPNIVHPYIAKSCASWTDADLRLCNVNIVDVGPSTFFDIQDLPDPSVSPAILNAKLSYRQQPQPPHTHTALTNEERIFFQNLQAAMEPGPHQHAAVVEFTLHLLHVLGFTQPNTSKQDAGKERRVLRREHDLPLFMCGRTVHAIADICLLVSSTSSLDGDTVLLLVKATSPTTTTVTETSSTSSTRASAAEAQLFAQAVAAFQCENRARRRARLPPIETQVIPAMLV</sequence>
<gene>
    <name evidence="1" type="ORF">DXG03_006453</name>
</gene>
<keyword evidence="2" id="KW-1185">Reference proteome</keyword>
<reference evidence="1" key="2">
    <citation type="submission" date="2021-10" db="EMBL/GenBank/DDBJ databases">
        <title>Phylogenomics reveals ancestral predisposition of the termite-cultivated fungus Termitomyces towards a domesticated lifestyle.</title>
        <authorList>
            <person name="Auxier B."/>
            <person name="Grum-Grzhimaylo A."/>
            <person name="Cardenas M.E."/>
            <person name="Lodge J.D."/>
            <person name="Laessoe T."/>
            <person name="Pedersen O."/>
            <person name="Smith M.E."/>
            <person name="Kuyper T.W."/>
            <person name="Franco-Molano E.A."/>
            <person name="Baroni T.J."/>
            <person name="Aanen D.K."/>
        </authorList>
    </citation>
    <scope>NUCLEOTIDE SEQUENCE</scope>
    <source>
        <strain evidence="1">AP01</strain>
        <tissue evidence="1">Mycelium</tissue>
    </source>
</reference>
<protein>
    <submittedName>
        <fullName evidence="1">Uncharacterized protein</fullName>
    </submittedName>
</protein>
<organism evidence="1 2">
    <name type="scientific">Asterophora parasitica</name>
    <dbReference type="NCBI Taxonomy" id="117018"/>
    <lineage>
        <taxon>Eukaryota</taxon>
        <taxon>Fungi</taxon>
        <taxon>Dikarya</taxon>
        <taxon>Basidiomycota</taxon>
        <taxon>Agaricomycotina</taxon>
        <taxon>Agaricomycetes</taxon>
        <taxon>Agaricomycetidae</taxon>
        <taxon>Agaricales</taxon>
        <taxon>Tricholomatineae</taxon>
        <taxon>Lyophyllaceae</taxon>
        <taxon>Asterophora</taxon>
    </lineage>
</organism>
<name>A0A9P7K289_9AGAR</name>
<reference evidence="1" key="1">
    <citation type="submission" date="2020-07" db="EMBL/GenBank/DDBJ databases">
        <authorList>
            <person name="Nieuwenhuis M."/>
            <person name="Van De Peppel L.J.J."/>
        </authorList>
    </citation>
    <scope>NUCLEOTIDE SEQUENCE</scope>
    <source>
        <strain evidence="1">AP01</strain>
        <tissue evidence="1">Mycelium</tissue>
    </source>
</reference>
<evidence type="ECO:0000313" key="2">
    <source>
        <dbReference type="Proteomes" id="UP000775547"/>
    </source>
</evidence>
<proteinExistence type="predicted"/>
<evidence type="ECO:0000313" key="1">
    <source>
        <dbReference type="EMBL" id="KAG5633958.1"/>
    </source>
</evidence>
<accession>A0A9P7K289</accession>